<keyword evidence="2" id="KW-0677">Repeat</keyword>
<dbReference type="InterPro" id="IPR018247">
    <property type="entry name" value="EF_Hand_1_Ca_BS"/>
</dbReference>
<comment type="function">
    <text evidence="1">Potential calcium sensor.</text>
</comment>
<dbReference type="InterPro" id="IPR002048">
    <property type="entry name" value="EF_hand_dom"/>
</dbReference>
<keyword evidence="7" id="KW-1185">Reference proteome</keyword>
<dbReference type="Gene3D" id="1.10.238.10">
    <property type="entry name" value="EF-hand"/>
    <property type="match status" value="1"/>
</dbReference>
<evidence type="ECO:0000313" key="7">
    <source>
        <dbReference type="Proteomes" id="UP000026960"/>
    </source>
</evidence>
<evidence type="ECO:0000256" key="3">
    <source>
        <dbReference type="ARBA" id="ARBA00022837"/>
    </source>
</evidence>
<sequence>MEKAVQDGKDTLPKGSRKNAIRAGEDAERRFRGDYLQPLLLAGAQKTIMTSRIDQNAHMFADVARHYSGFEASVPYLFLRSITTKELRTMIYTLNPMEAELQDIISQVDTDDSGSIDFHEFLGLMAC</sequence>
<dbReference type="InterPro" id="IPR011992">
    <property type="entry name" value="EF-hand-dom_pair"/>
</dbReference>
<dbReference type="GO" id="GO:0043226">
    <property type="term" value="C:organelle"/>
    <property type="evidence" value="ECO:0007669"/>
    <property type="project" value="UniProtKB-ARBA"/>
</dbReference>
<dbReference type="SUPFAM" id="SSF47473">
    <property type="entry name" value="EF-hand"/>
    <property type="match status" value="1"/>
</dbReference>
<evidence type="ECO:0000256" key="1">
    <source>
        <dbReference type="ARBA" id="ARBA00003291"/>
    </source>
</evidence>
<dbReference type="STRING" id="65489.A0A0D3HH70"/>
<dbReference type="PROSITE" id="PS00018">
    <property type="entry name" value="EF_HAND_1"/>
    <property type="match status" value="1"/>
</dbReference>
<feature type="compositionally biased region" description="Basic and acidic residues" evidence="4">
    <location>
        <begin position="1"/>
        <end position="12"/>
    </location>
</feature>
<dbReference type="AlphaFoldDB" id="A0A0D3HH70"/>
<evidence type="ECO:0000256" key="4">
    <source>
        <dbReference type="SAM" id="MobiDB-lite"/>
    </source>
</evidence>
<dbReference type="Gramene" id="OBART11G00360.1">
    <property type="protein sequence ID" value="OBART11G00360.1"/>
    <property type="gene ID" value="OBART11G00360"/>
</dbReference>
<organism evidence="6">
    <name type="scientific">Oryza barthii</name>
    <dbReference type="NCBI Taxonomy" id="65489"/>
    <lineage>
        <taxon>Eukaryota</taxon>
        <taxon>Viridiplantae</taxon>
        <taxon>Streptophyta</taxon>
        <taxon>Embryophyta</taxon>
        <taxon>Tracheophyta</taxon>
        <taxon>Spermatophyta</taxon>
        <taxon>Magnoliopsida</taxon>
        <taxon>Liliopsida</taxon>
        <taxon>Poales</taxon>
        <taxon>Poaceae</taxon>
        <taxon>BOP clade</taxon>
        <taxon>Oryzoideae</taxon>
        <taxon>Oryzeae</taxon>
        <taxon>Oryzinae</taxon>
        <taxon>Oryza</taxon>
    </lineage>
</organism>
<dbReference type="FunFam" id="1.10.238.10:FF:000178">
    <property type="entry name" value="Calmodulin-2 A"/>
    <property type="match status" value="1"/>
</dbReference>
<dbReference type="GO" id="GO:0005509">
    <property type="term" value="F:calcium ion binding"/>
    <property type="evidence" value="ECO:0007669"/>
    <property type="project" value="InterPro"/>
</dbReference>
<dbReference type="CDD" id="cd00051">
    <property type="entry name" value="EFh"/>
    <property type="match status" value="1"/>
</dbReference>
<reference evidence="6" key="2">
    <citation type="submission" date="2015-03" db="UniProtKB">
        <authorList>
            <consortium name="EnsemblPlants"/>
        </authorList>
    </citation>
    <scope>IDENTIFICATION</scope>
</reference>
<name>A0A0D3HH70_9ORYZ</name>
<protein>
    <recommendedName>
        <fullName evidence="5">EF-hand domain-containing protein</fullName>
    </recommendedName>
</protein>
<dbReference type="PaxDb" id="65489-OBART11G00360.1"/>
<proteinExistence type="predicted"/>
<dbReference type="PROSITE" id="PS50222">
    <property type="entry name" value="EF_HAND_2"/>
    <property type="match status" value="1"/>
</dbReference>
<reference evidence="6" key="1">
    <citation type="journal article" date="2009" name="Rice">
        <title>De Novo Next Generation Sequencing of Plant Genomes.</title>
        <authorList>
            <person name="Rounsley S."/>
            <person name="Marri P.R."/>
            <person name="Yu Y."/>
            <person name="He R."/>
            <person name="Sisneros N."/>
            <person name="Goicoechea J.L."/>
            <person name="Lee S.J."/>
            <person name="Angelova A."/>
            <person name="Kudrna D."/>
            <person name="Luo M."/>
            <person name="Affourtit J."/>
            <person name="Desany B."/>
            <person name="Knight J."/>
            <person name="Niazi F."/>
            <person name="Egholm M."/>
            <person name="Wing R.A."/>
        </authorList>
    </citation>
    <scope>NUCLEOTIDE SEQUENCE [LARGE SCALE GENOMIC DNA]</scope>
    <source>
        <strain evidence="6">cv. IRGC 105608</strain>
    </source>
</reference>
<evidence type="ECO:0000313" key="6">
    <source>
        <dbReference type="EnsemblPlants" id="OBART11G00360.1"/>
    </source>
</evidence>
<keyword evidence="3" id="KW-0106">Calcium</keyword>
<dbReference type="Proteomes" id="UP000026960">
    <property type="component" value="Chromosome 11"/>
</dbReference>
<dbReference type="EnsemblPlants" id="OBART11G00360.1">
    <property type="protein sequence ID" value="OBART11G00360.1"/>
    <property type="gene ID" value="OBART11G00360"/>
</dbReference>
<accession>A0A0D3HH70</accession>
<evidence type="ECO:0000256" key="2">
    <source>
        <dbReference type="ARBA" id="ARBA00022737"/>
    </source>
</evidence>
<feature type="region of interest" description="Disordered" evidence="4">
    <location>
        <begin position="1"/>
        <end position="25"/>
    </location>
</feature>
<feature type="domain" description="EF-hand" evidence="5">
    <location>
        <begin position="96"/>
        <end position="127"/>
    </location>
</feature>
<dbReference type="HOGENOM" id="CLU_1973888_0_0_1"/>
<evidence type="ECO:0000259" key="5">
    <source>
        <dbReference type="PROSITE" id="PS50222"/>
    </source>
</evidence>